<feature type="domain" description="Radical SAM core" evidence="5">
    <location>
        <begin position="58"/>
        <end position="279"/>
    </location>
</feature>
<dbReference type="STRING" id="1121131.SAMN02745229_00353"/>
<evidence type="ECO:0000256" key="4">
    <source>
        <dbReference type="ARBA" id="ARBA00023014"/>
    </source>
</evidence>
<accession>A0A1M5QKT4</accession>
<dbReference type="SFLD" id="SFLDS00029">
    <property type="entry name" value="Radical_SAM"/>
    <property type="match status" value="1"/>
</dbReference>
<sequence length="369" mass="40971">MSKEFDIQEYMTHGVERVVSDAIKATLKNPKESVYMAKFALATKAASKKRARMEADGEHIPPFLIASITSSCNLHCAGCYSRCNNATNDAAPVKQLTDDEWLKIFDEADDLGVSFILLAGGEPLLRKGVIEAAGRKQNILFPIFTNGTFMTEKYFDMFDQNRNLVPIMSIEGEKEATDNRRGEGVYDKLISNMDELKKRGLIFGASVTVTTENIKDVSSESFIGNLSDKGCKAVIFVEFVPVTDDSKHLAPGEEDREYLKKEIMRLRQEHPEMVFVSFPGDEKSSGGCIAAGRGFFHINSHGGAEPCPFSPYSDINVKDTSLREAMNSRLFKALQKEGVLLDDHDGGCVLYEKRHEVEAILSDAVNSVW</sequence>
<dbReference type="EMBL" id="FQXK01000003">
    <property type="protein sequence ID" value="SHH14735.1"/>
    <property type="molecule type" value="Genomic_DNA"/>
</dbReference>
<dbReference type="PANTHER" id="PTHR43524">
    <property type="entry name" value="RADICAL SAM SUPERFAMILY PROTEIN"/>
    <property type="match status" value="1"/>
</dbReference>
<dbReference type="PANTHER" id="PTHR43524:SF1">
    <property type="entry name" value="RADICAL SAM SUPERFAMILY PROTEIN"/>
    <property type="match status" value="1"/>
</dbReference>
<dbReference type="InterPro" id="IPR007197">
    <property type="entry name" value="rSAM"/>
</dbReference>
<dbReference type="PROSITE" id="PS51918">
    <property type="entry name" value="RADICAL_SAM"/>
    <property type="match status" value="1"/>
</dbReference>
<dbReference type="GO" id="GO:0003824">
    <property type="term" value="F:catalytic activity"/>
    <property type="evidence" value="ECO:0007669"/>
    <property type="project" value="InterPro"/>
</dbReference>
<dbReference type="Pfam" id="PF04055">
    <property type="entry name" value="Radical_SAM"/>
    <property type="match status" value="1"/>
</dbReference>
<dbReference type="InterPro" id="IPR058240">
    <property type="entry name" value="rSAM_sf"/>
</dbReference>
<dbReference type="SFLD" id="SFLDG01067">
    <property type="entry name" value="SPASM/twitch_domain_containing"/>
    <property type="match status" value="1"/>
</dbReference>
<dbReference type="SUPFAM" id="SSF102114">
    <property type="entry name" value="Radical SAM enzymes"/>
    <property type="match status" value="1"/>
</dbReference>
<dbReference type="CDD" id="cd01335">
    <property type="entry name" value="Radical_SAM"/>
    <property type="match status" value="1"/>
</dbReference>
<gene>
    <name evidence="6" type="ORF">SAMN02745229_00353</name>
</gene>
<reference evidence="7" key="1">
    <citation type="submission" date="2016-11" db="EMBL/GenBank/DDBJ databases">
        <authorList>
            <person name="Varghese N."/>
            <person name="Submissions S."/>
        </authorList>
    </citation>
    <scope>NUCLEOTIDE SEQUENCE [LARGE SCALE GENOMIC DNA]</scope>
    <source>
        <strain evidence="7">DSM 3071</strain>
    </source>
</reference>
<dbReference type="GeneID" id="89508900"/>
<evidence type="ECO:0000313" key="7">
    <source>
        <dbReference type="Proteomes" id="UP000184278"/>
    </source>
</evidence>
<evidence type="ECO:0000256" key="1">
    <source>
        <dbReference type="ARBA" id="ARBA00022691"/>
    </source>
</evidence>
<evidence type="ECO:0000256" key="3">
    <source>
        <dbReference type="ARBA" id="ARBA00023004"/>
    </source>
</evidence>
<proteinExistence type="predicted"/>
<evidence type="ECO:0000313" key="6">
    <source>
        <dbReference type="EMBL" id="SHH14735.1"/>
    </source>
</evidence>
<dbReference type="Proteomes" id="UP000184278">
    <property type="component" value="Unassembled WGS sequence"/>
</dbReference>
<evidence type="ECO:0000256" key="2">
    <source>
        <dbReference type="ARBA" id="ARBA00022723"/>
    </source>
</evidence>
<keyword evidence="1" id="KW-0949">S-adenosyl-L-methionine</keyword>
<dbReference type="CDD" id="cd21128">
    <property type="entry name" value="SPASM_rSAM"/>
    <property type="match status" value="1"/>
</dbReference>
<keyword evidence="2" id="KW-0479">Metal-binding</keyword>
<name>A0A1M5QKT4_BUTFI</name>
<keyword evidence="3" id="KW-0408">Iron</keyword>
<dbReference type="InterPro" id="IPR013785">
    <property type="entry name" value="Aldolase_TIM"/>
</dbReference>
<dbReference type="OrthoDB" id="9782387at2"/>
<keyword evidence="4" id="KW-0411">Iron-sulfur</keyword>
<dbReference type="GO" id="GO:0051536">
    <property type="term" value="F:iron-sulfur cluster binding"/>
    <property type="evidence" value="ECO:0007669"/>
    <property type="project" value="UniProtKB-KW"/>
</dbReference>
<protein>
    <submittedName>
        <fullName evidence="6">Radical SAM superfamily enzyme, MoaA/NifB/PqqE/SkfB family</fullName>
    </submittedName>
</protein>
<organism evidence="6 7">
    <name type="scientific">Butyrivibrio fibrisolvens DSM 3071</name>
    <dbReference type="NCBI Taxonomy" id="1121131"/>
    <lineage>
        <taxon>Bacteria</taxon>
        <taxon>Bacillati</taxon>
        <taxon>Bacillota</taxon>
        <taxon>Clostridia</taxon>
        <taxon>Lachnospirales</taxon>
        <taxon>Lachnospiraceae</taxon>
        <taxon>Butyrivibrio</taxon>
    </lineage>
</organism>
<dbReference type="Gene3D" id="3.20.20.70">
    <property type="entry name" value="Aldolase class I"/>
    <property type="match status" value="1"/>
</dbReference>
<dbReference type="GO" id="GO:0046872">
    <property type="term" value="F:metal ion binding"/>
    <property type="evidence" value="ECO:0007669"/>
    <property type="project" value="UniProtKB-KW"/>
</dbReference>
<evidence type="ECO:0000259" key="5">
    <source>
        <dbReference type="PROSITE" id="PS51918"/>
    </source>
</evidence>
<dbReference type="AlphaFoldDB" id="A0A1M5QKT4"/>
<dbReference type="RefSeq" id="WP_073384994.1">
    <property type="nucleotide sequence ID" value="NZ_FQXK01000003.1"/>
</dbReference>
<keyword evidence="7" id="KW-1185">Reference proteome</keyword>